<protein>
    <submittedName>
        <fullName evidence="3">Uncharacterized protein</fullName>
    </submittedName>
</protein>
<feature type="compositionally biased region" description="Basic and acidic residues" evidence="1">
    <location>
        <begin position="113"/>
        <end position="125"/>
    </location>
</feature>
<gene>
    <name evidence="3" type="ORF">C2S53_001432</name>
</gene>
<keyword evidence="2" id="KW-0732">Signal</keyword>
<reference evidence="3 4" key="1">
    <citation type="journal article" date="2021" name="Nat. Commun.">
        <title>Incipient diploidization of the medicinal plant Perilla within 10,000 years.</title>
        <authorList>
            <person name="Zhang Y."/>
            <person name="Shen Q."/>
            <person name="Leng L."/>
            <person name="Zhang D."/>
            <person name="Chen S."/>
            <person name="Shi Y."/>
            <person name="Ning Z."/>
            <person name="Chen S."/>
        </authorList>
    </citation>
    <scope>NUCLEOTIDE SEQUENCE [LARGE SCALE GENOMIC DNA]</scope>
    <source>
        <strain evidence="4">cv. PC099</strain>
    </source>
</reference>
<organism evidence="3 4">
    <name type="scientific">Perilla frutescens var. hirtella</name>
    <name type="common">Perilla citriodora</name>
    <name type="synonym">Perilla setoyensis</name>
    <dbReference type="NCBI Taxonomy" id="608512"/>
    <lineage>
        <taxon>Eukaryota</taxon>
        <taxon>Viridiplantae</taxon>
        <taxon>Streptophyta</taxon>
        <taxon>Embryophyta</taxon>
        <taxon>Tracheophyta</taxon>
        <taxon>Spermatophyta</taxon>
        <taxon>Magnoliopsida</taxon>
        <taxon>eudicotyledons</taxon>
        <taxon>Gunneridae</taxon>
        <taxon>Pentapetalae</taxon>
        <taxon>asterids</taxon>
        <taxon>lamiids</taxon>
        <taxon>Lamiales</taxon>
        <taxon>Lamiaceae</taxon>
        <taxon>Nepetoideae</taxon>
        <taxon>Elsholtzieae</taxon>
        <taxon>Perilla</taxon>
    </lineage>
</organism>
<dbReference type="PANTHER" id="PTHR31656">
    <property type="entry name" value="ROOT CAP DOMAIN-CONTAINING PROTEIN"/>
    <property type="match status" value="1"/>
</dbReference>
<dbReference type="Proteomes" id="UP001190926">
    <property type="component" value="Unassembled WGS sequence"/>
</dbReference>
<feature type="compositionally biased region" description="Basic and acidic residues" evidence="1">
    <location>
        <begin position="165"/>
        <end position="192"/>
    </location>
</feature>
<evidence type="ECO:0000313" key="4">
    <source>
        <dbReference type="Proteomes" id="UP001190926"/>
    </source>
</evidence>
<evidence type="ECO:0000313" key="3">
    <source>
        <dbReference type="EMBL" id="KAH6825995.1"/>
    </source>
</evidence>
<comment type="caution">
    <text evidence="3">The sequence shown here is derived from an EMBL/GenBank/DDBJ whole genome shotgun (WGS) entry which is preliminary data.</text>
</comment>
<dbReference type="AlphaFoldDB" id="A0AAD4J2J2"/>
<keyword evidence="4" id="KW-1185">Reference proteome</keyword>
<feature type="compositionally biased region" description="Pro residues" evidence="1">
    <location>
        <begin position="98"/>
        <end position="112"/>
    </location>
</feature>
<name>A0AAD4J2J2_PERFH</name>
<dbReference type="Pfam" id="PF06830">
    <property type="entry name" value="Root_cap"/>
    <property type="match status" value="1"/>
</dbReference>
<feature type="region of interest" description="Disordered" evidence="1">
    <location>
        <begin position="78"/>
        <end position="447"/>
    </location>
</feature>
<dbReference type="PRINTS" id="PR01217">
    <property type="entry name" value="PRICHEXTENSN"/>
</dbReference>
<sequence length="743" mass="76926">MAMPLTKNNALCMLALLLFVAIAGADTPPGIANNPSHARCLIKKYKMCYNLEHVCPKFCPDSCTVNCVSCKPYCGPATTPPPEEASPPDHGSGGEGKSPPPSNDGEGAPPPKGDGEGKGDDDGKGKSPPPSNDGQGAPPPKEDGEGKGKSPSPSNDGNGAPPPKGKGDDEGKGDDGGDGKGKGNGKGDDDGKGSPPEASPPPPTPKTPPPQYPPSTPPSPQTPPTQTPSPPTPTPPSPTPSTPPTQTPPPLTPSPSTPPTQTPSPPTPTPPSPSTPTTPTPPPTTPTSPSPSTPPTPTPSPPISTPPSPSTPITPTPPPPTPTSPSPSPSTPPTQTPPPPTPTFPSPSTPPTPTPSPPTSTPPSPLTPTQTPSPPTPTPPSPSPSTPPTPTPTPSPTTPTPPTPTPYTPTPPAPSTPPAPAPSSTPLTPYWPPPPSDDSEAAGGRRQRCKNKNYPQCYGVEHVCPTSCSNTCEVDCVTCKPVCKCDMPGAVCQDPRFIGGDGITFYFHGKKDRDFCLVTDPNLHINAHFIGRRNQNMKRDFTWVQSIAILFGDHQLFIGAKKTATWDDAVDRLSLAFDGEPIALSTIEGTAWQPEALPTAAVRRDSDTNSVVIEVESLFKISAKVVPITRHESRVHNYGITEDDCFAHLELGFKFSSLNANVNGVLGQTYRDNYVSRVKMGVPMPVLGGEREFAVSTIFATDCAVSMFHGGEVSENGEAAAALELPSMKCGSGIGGRGVVCRR</sequence>
<proteinExistence type="predicted"/>
<feature type="signal peptide" evidence="2">
    <location>
        <begin position="1"/>
        <end position="25"/>
    </location>
</feature>
<evidence type="ECO:0000256" key="1">
    <source>
        <dbReference type="SAM" id="MobiDB-lite"/>
    </source>
</evidence>
<dbReference type="InterPro" id="IPR009646">
    <property type="entry name" value="Root_cap"/>
</dbReference>
<feature type="chain" id="PRO_5041971647" evidence="2">
    <location>
        <begin position="26"/>
        <end position="743"/>
    </location>
</feature>
<feature type="compositionally biased region" description="Pro residues" evidence="1">
    <location>
        <begin position="197"/>
        <end position="436"/>
    </location>
</feature>
<dbReference type="EMBL" id="SDAM02000167">
    <property type="protein sequence ID" value="KAH6825995.1"/>
    <property type="molecule type" value="Genomic_DNA"/>
</dbReference>
<accession>A0AAD4J2J2</accession>
<evidence type="ECO:0000256" key="2">
    <source>
        <dbReference type="SAM" id="SignalP"/>
    </source>
</evidence>